<keyword evidence="1" id="KW-0472">Membrane</keyword>
<proteinExistence type="predicted"/>
<comment type="caution">
    <text evidence="2">The sequence shown here is derived from an EMBL/GenBank/DDBJ whole genome shotgun (WGS) entry which is preliminary data.</text>
</comment>
<accession>A0ABV4WI79</accession>
<reference evidence="2 3" key="1">
    <citation type="submission" date="2024-09" db="EMBL/GenBank/DDBJ databases">
        <title>Floridaenema gen nov. (Aerosakkonemataceae, Aerosakkonematales ord. nov., Cyanobacteria) from benthic tropical and subtropical fresh waters, with the description of four new species.</title>
        <authorList>
            <person name="Moretto J.A."/>
            <person name="Berthold D.E."/>
            <person name="Lefler F.W."/>
            <person name="Huang I.-S."/>
            <person name="Laughinghouse H. IV."/>
        </authorList>
    </citation>
    <scope>NUCLEOTIDE SEQUENCE [LARGE SCALE GENOMIC DNA]</scope>
    <source>
        <strain evidence="2 3">BLCC-F167</strain>
    </source>
</reference>
<sequence length="73" mass="7948">MKSSIQRLTSLPLTLIFTAAGFIVLAASVILMTVESLTSPLLSQAQSFKTGIEKKSFTQAQLDSREQQVCSRT</sequence>
<name>A0ABV4WI79_9CYAN</name>
<gene>
    <name evidence="2" type="ORF">ACE1CA_09670</name>
</gene>
<organism evidence="2 3">
    <name type="scientific">Floridaenema evergladense BLCC-F167</name>
    <dbReference type="NCBI Taxonomy" id="3153639"/>
    <lineage>
        <taxon>Bacteria</taxon>
        <taxon>Bacillati</taxon>
        <taxon>Cyanobacteriota</taxon>
        <taxon>Cyanophyceae</taxon>
        <taxon>Oscillatoriophycideae</taxon>
        <taxon>Aerosakkonematales</taxon>
        <taxon>Aerosakkonemataceae</taxon>
        <taxon>Floridanema</taxon>
        <taxon>Floridanema evergladense</taxon>
    </lineage>
</organism>
<feature type="transmembrane region" description="Helical" evidence="1">
    <location>
        <begin position="12"/>
        <end position="34"/>
    </location>
</feature>
<dbReference type="EMBL" id="JBHFNT010000073">
    <property type="protein sequence ID" value="MFB2834789.1"/>
    <property type="molecule type" value="Genomic_DNA"/>
</dbReference>
<keyword evidence="3" id="KW-1185">Reference proteome</keyword>
<dbReference type="RefSeq" id="WP_413277220.1">
    <property type="nucleotide sequence ID" value="NZ_JBHFNT010000073.1"/>
</dbReference>
<keyword evidence="1" id="KW-0812">Transmembrane</keyword>
<evidence type="ECO:0000313" key="3">
    <source>
        <dbReference type="Proteomes" id="UP001576780"/>
    </source>
</evidence>
<dbReference type="Proteomes" id="UP001576780">
    <property type="component" value="Unassembled WGS sequence"/>
</dbReference>
<evidence type="ECO:0000313" key="2">
    <source>
        <dbReference type="EMBL" id="MFB2834789.1"/>
    </source>
</evidence>
<protein>
    <submittedName>
        <fullName evidence="2">Uncharacterized protein</fullName>
    </submittedName>
</protein>
<evidence type="ECO:0000256" key="1">
    <source>
        <dbReference type="SAM" id="Phobius"/>
    </source>
</evidence>
<keyword evidence="1" id="KW-1133">Transmembrane helix</keyword>